<feature type="signal peptide" evidence="3">
    <location>
        <begin position="1"/>
        <end position="17"/>
    </location>
</feature>
<organism evidence="6 7">
    <name type="scientific">Polymorphobacter multimanifer</name>
    <dbReference type="NCBI Taxonomy" id="1070431"/>
    <lineage>
        <taxon>Bacteria</taxon>
        <taxon>Pseudomonadati</taxon>
        <taxon>Pseudomonadota</taxon>
        <taxon>Alphaproteobacteria</taxon>
        <taxon>Sphingomonadales</taxon>
        <taxon>Sphingosinicellaceae</taxon>
        <taxon>Polymorphobacter</taxon>
    </lineage>
</organism>
<keyword evidence="7" id="KW-1185">Reference proteome</keyword>
<dbReference type="InterPro" id="IPR006862">
    <property type="entry name" value="Thio_Ohase/aa_AcTrfase"/>
</dbReference>
<keyword evidence="3" id="KW-0732">Signal</keyword>
<evidence type="ECO:0000259" key="5">
    <source>
        <dbReference type="Pfam" id="PF08840"/>
    </source>
</evidence>
<dbReference type="GO" id="GO:0047617">
    <property type="term" value="F:fatty acyl-CoA hydrolase activity"/>
    <property type="evidence" value="ECO:0007669"/>
    <property type="project" value="TreeGrafter"/>
</dbReference>
<feature type="domain" description="Acyl-CoA thioester hydrolase/bile acid-CoA amino acid N-acetyltransferase" evidence="4">
    <location>
        <begin position="31"/>
        <end position="102"/>
    </location>
</feature>
<evidence type="ECO:0000256" key="3">
    <source>
        <dbReference type="SAM" id="SignalP"/>
    </source>
</evidence>
<dbReference type="Pfam" id="PF08840">
    <property type="entry name" value="BAAT_C"/>
    <property type="match status" value="1"/>
</dbReference>
<dbReference type="AlphaFoldDB" id="A0A841LAE4"/>
<feature type="domain" description="BAAT/Acyl-CoA thioester hydrolase C-terminal" evidence="5">
    <location>
        <begin position="228"/>
        <end position="427"/>
    </location>
</feature>
<keyword evidence="6" id="KW-0378">Hydrolase</keyword>
<dbReference type="GO" id="GO:0006637">
    <property type="term" value="P:acyl-CoA metabolic process"/>
    <property type="evidence" value="ECO:0007669"/>
    <property type="project" value="InterPro"/>
</dbReference>
<name>A0A841LAE4_9SPHN</name>
<feature type="active site" description="Charge relay system" evidence="2">
    <location>
        <position position="352"/>
    </location>
</feature>
<dbReference type="EMBL" id="JACIIV010000006">
    <property type="protein sequence ID" value="MBB6226795.1"/>
    <property type="molecule type" value="Genomic_DNA"/>
</dbReference>
<dbReference type="Gene3D" id="2.60.40.2240">
    <property type="entry name" value="Acyl-CoA thioester hydrolase/BAAT N-terminal domain"/>
    <property type="match status" value="1"/>
</dbReference>
<gene>
    <name evidence="6" type="ORF">FHS79_000957</name>
</gene>
<dbReference type="Proteomes" id="UP000538147">
    <property type="component" value="Unassembled WGS sequence"/>
</dbReference>
<dbReference type="InterPro" id="IPR014940">
    <property type="entry name" value="BAAT_C"/>
</dbReference>
<dbReference type="Pfam" id="PF04775">
    <property type="entry name" value="Bile_Hydr_Trans"/>
    <property type="match status" value="1"/>
</dbReference>
<dbReference type="InterPro" id="IPR042490">
    <property type="entry name" value="Thio_Ohase/BAAT_N"/>
</dbReference>
<dbReference type="PANTHER" id="PTHR10824">
    <property type="entry name" value="ACYL-COENZYME A THIOESTERASE-RELATED"/>
    <property type="match status" value="1"/>
</dbReference>
<dbReference type="InterPro" id="IPR029058">
    <property type="entry name" value="AB_hydrolase_fold"/>
</dbReference>
<evidence type="ECO:0000259" key="4">
    <source>
        <dbReference type="Pfam" id="PF04775"/>
    </source>
</evidence>
<feature type="active site" description="Charge relay system" evidence="2">
    <location>
        <position position="243"/>
    </location>
</feature>
<comment type="caution">
    <text evidence="6">The sequence shown here is derived from an EMBL/GenBank/DDBJ whole genome shotgun (WGS) entry which is preliminary data.</text>
</comment>
<dbReference type="GO" id="GO:0006631">
    <property type="term" value="P:fatty acid metabolic process"/>
    <property type="evidence" value="ECO:0007669"/>
    <property type="project" value="TreeGrafter"/>
</dbReference>
<sequence length="433" mass="44963">MRVPLLSLLLTAAPLPAATFTGPGSLSDSNPAPIRIAGLAAGSTVTLVAERHIGWAGGGQRSETRFVAAADGTIDTSRDAPIAGSYADVSSSGPFWSMQRAGNTSVPADGDATLVATTSSGERLALSVPAWPMGVAQRSVPDFPGAMLARPSGKKGRLPVVIVLGGSEGGAFTAKTYAPMLAAQGFAVLGLPYYSPGYDPADFVPGLPTSFTDIPADRLISVKAWIDGQRDLDGRRVAIWGVSKGGEFAVLAASRLPWITAIVGVVPSDVVWEGWGRAGPATASFSWENRPLPFVPYLGFDLELARLQRGERMEARRPHIAGRAAYPERIAAATIKVEDYAGQMLLIGGDDDRVWPSGPMARAMANRRAAAGLTTAVLTWPDAGHALAGPGTEPIAPMLANGGTANGLAGARSTAWAATIAFLKSTLLPEMTR</sequence>
<evidence type="ECO:0000313" key="7">
    <source>
        <dbReference type="Proteomes" id="UP000538147"/>
    </source>
</evidence>
<dbReference type="SUPFAM" id="SSF53474">
    <property type="entry name" value="alpha/beta-Hydrolases"/>
    <property type="match status" value="1"/>
</dbReference>
<proteinExistence type="inferred from homology"/>
<dbReference type="InterPro" id="IPR016662">
    <property type="entry name" value="Acyl-CoA_thioEstase_long-chain"/>
</dbReference>
<feature type="chain" id="PRO_5032382656" evidence="3">
    <location>
        <begin position="18"/>
        <end position="433"/>
    </location>
</feature>
<feature type="active site" description="Charge relay system" evidence="2">
    <location>
        <position position="385"/>
    </location>
</feature>
<dbReference type="PANTHER" id="PTHR10824:SF4">
    <property type="entry name" value="ACYL-COENZYME A THIOESTERASE 1-LIKE"/>
    <property type="match status" value="1"/>
</dbReference>
<dbReference type="PIRSF" id="PIRSF016521">
    <property type="entry name" value="Acyl-CoA_hydro"/>
    <property type="match status" value="1"/>
</dbReference>
<accession>A0A841LAE4</accession>
<dbReference type="RefSeq" id="WP_184196205.1">
    <property type="nucleotide sequence ID" value="NZ_BMOX01000001.1"/>
</dbReference>
<comment type="similarity">
    <text evidence="1">Belongs to the C/M/P thioester hydrolase family.</text>
</comment>
<evidence type="ECO:0000256" key="2">
    <source>
        <dbReference type="PIRSR" id="PIRSR016521-1"/>
    </source>
</evidence>
<dbReference type="Gene3D" id="3.40.50.1820">
    <property type="entry name" value="alpha/beta hydrolase"/>
    <property type="match status" value="1"/>
</dbReference>
<reference evidence="6 7" key="1">
    <citation type="submission" date="2020-08" db="EMBL/GenBank/DDBJ databases">
        <title>Genomic Encyclopedia of Type Strains, Phase IV (KMG-IV): sequencing the most valuable type-strain genomes for metagenomic binning, comparative biology and taxonomic classification.</title>
        <authorList>
            <person name="Goeker M."/>
        </authorList>
    </citation>
    <scope>NUCLEOTIDE SEQUENCE [LARGE SCALE GENOMIC DNA]</scope>
    <source>
        <strain evidence="6 7">DSM 102189</strain>
    </source>
</reference>
<evidence type="ECO:0000256" key="1">
    <source>
        <dbReference type="ARBA" id="ARBA00006538"/>
    </source>
</evidence>
<protein>
    <submittedName>
        <fullName evidence="6">Dienelactone hydrolase</fullName>
    </submittedName>
</protein>
<evidence type="ECO:0000313" key="6">
    <source>
        <dbReference type="EMBL" id="MBB6226795.1"/>
    </source>
</evidence>